<dbReference type="GO" id="GO:0003676">
    <property type="term" value="F:nucleic acid binding"/>
    <property type="evidence" value="ECO:0007669"/>
    <property type="project" value="InterPro"/>
</dbReference>
<accession>A0A2I0XDF6</accession>
<keyword evidence="2" id="KW-1185">Reference proteome</keyword>
<name>A0A2I0XDF6_9ASPA</name>
<dbReference type="AlphaFoldDB" id="A0A2I0XDF6"/>
<dbReference type="SUPFAM" id="SSF53098">
    <property type="entry name" value="Ribonuclease H-like"/>
    <property type="match status" value="1"/>
</dbReference>
<organism evidence="1 2">
    <name type="scientific">Dendrobium catenatum</name>
    <dbReference type="NCBI Taxonomy" id="906689"/>
    <lineage>
        <taxon>Eukaryota</taxon>
        <taxon>Viridiplantae</taxon>
        <taxon>Streptophyta</taxon>
        <taxon>Embryophyta</taxon>
        <taxon>Tracheophyta</taxon>
        <taxon>Spermatophyta</taxon>
        <taxon>Magnoliopsida</taxon>
        <taxon>Liliopsida</taxon>
        <taxon>Asparagales</taxon>
        <taxon>Orchidaceae</taxon>
        <taxon>Epidendroideae</taxon>
        <taxon>Malaxideae</taxon>
        <taxon>Dendrobiinae</taxon>
        <taxon>Dendrobium</taxon>
    </lineage>
</organism>
<evidence type="ECO:0000313" key="2">
    <source>
        <dbReference type="Proteomes" id="UP000233837"/>
    </source>
</evidence>
<dbReference type="EMBL" id="KZ501954">
    <property type="protein sequence ID" value="PKU85957.1"/>
    <property type="molecule type" value="Genomic_DNA"/>
</dbReference>
<reference evidence="1 2" key="1">
    <citation type="journal article" date="2016" name="Sci. Rep.">
        <title>The Dendrobium catenatum Lindl. genome sequence provides insights into polysaccharide synthase, floral development and adaptive evolution.</title>
        <authorList>
            <person name="Zhang G.Q."/>
            <person name="Xu Q."/>
            <person name="Bian C."/>
            <person name="Tsai W.C."/>
            <person name="Yeh C.M."/>
            <person name="Liu K.W."/>
            <person name="Yoshida K."/>
            <person name="Zhang L.S."/>
            <person name="Chang S.B."/>
            <person name="Chen F."/>
            <person name="Shi Y."/>
            <person name="Su Y.Y."/>
            <person name="Zhang Y.Q."/>
            <person name="Chen L.J."/>
            <person name="Yin Y."/>
            <person name="Lin M."/>
            <person name="Huang H."/>
            <person name="Deng H."/>
            <person name="Wang Z.W."/>
            <person name="Zhu S.L."/>
            <person name="Zhao X."/>
            <person name="Deng C."/>
            <person name="Niu S.C."/>
            <person name="Huang J."/>
            <person name="Wang M."/>
            <person name="Liu G.H."/>
            <person name="Yang H.J."/>
            <person name="Xiao X.J."/>
            <person name="Hsiao Y.Y."/>
            <person name="Wu W.L."/>
            <person name="Chen Y.Y."/>
            <person name="Mitsuda N."/>
            <person name="Ohme-Takagi M."/>
            <person name="Luo Y.B."/>
            <person name="Van de Peer Y."/>
            <person name="Liu Z.J."/>
        </authorList>
    </citation>
    <scope>NUCLEOTIDE SEQUENCE [LARGE SCALE GENOMIC DNA]</scope>
    <source>
        <tissue evidence="1">The whole plant</tissue>
    </source>
</reference>
<protein>
    <submittedName>
        <fullName evidence="1">Putative CCR4-associated factor 1 like 11</fullName>
    </submittedName>
</protein>
<dbReference type="InterPro" id="IPR012337">
    <property type="entry name" value="RNaseH-like_sf"/>
</dbReference>
<reference evidence="1 2" key="2">
    <citation type="journal article" date="2017" name="Nature">
        <title>The Apostasia genome and the evolution of orchids.</title>
        <authorList>
            <person name="Zhang G.Q."/>
            <person name="Liu K.W."/>
            <person name="Li Z."/>
            <person name="Lohaus R."/>
            <person name="Hsiao Y.Y."/>
            <person name="Niu S.C."/>
            <person name="Wang J.Y."/>
            <person name="Lin Y.C."/>
            <person name="Xu Q."/>
            <person name="Chen L.J."/>
            <person name="Yoshida K."/>
            <person name="Fujiwara S."/>
            <person name="Wang Z.W."/>
            <person name="Zhang Y.Q."/>
            <person name="Mitsuda N."/>
            <person name="Wang M."/>
            <person name="Liu G.H."/>
            <person name="Pecoraro L."/>
            <person name="Huang H.X."/>
            <person name="Xiao X.J."/>
            <person name="Lin M."/>
            <person name="Wu X.Y."/>
            <person name="Wu W.L."/>
            <person name="Chen Y.Y."/>
            <person name="Chang S.B."/>
            <person name="Sakamoto S."/>
            <person name="Ohme-Takagi M."/>
            <person name="Yagi M."/>
            <person name="Zeng S.J."/>
            <person name="Shen C.Y."/>
            <person name="Yeh C.M."/>
            <person name="Luo Y.B."/>
            <person name="Tsai W.C."/>
            <person name="Van de Peer Y."/>
            <person name="Liu Z.J."/>
        </authorList>
    </citation>
    <scope>NUCLEOTIDE SEQUENCE [LARGE SCALE GENOMIC DNA]</scope>
    <source>
        <tissue evidence="1">The whole plant</tissue>
    </source>
</reference>
<dbReference type="InterPro" id="IPR036397">
    <property type="entry name" value="RNaseH_sf"/>
</dbReference>
<dbReference type="Proteomes" id="UP000233837">
    <property type="component" value="Unassembled WGS sequence"/>
</dbReference>
<sequence>MRVRLPETTEEFMALTKCFFGCRIYDVKCVMKSCDGLYGGTGAGGGEVGRAACGI</sequence>
<evidence type="ECO:0000313" key="1">
    <source>
        <dbReference type="EMBL" id="PKU85957.1"/>
    </source>
</evidence>
<proteinExistence type="predicted"/>
<gene>
    <name evidence="1" type="primary">CAF1-11</name>
    <name evidence="1" type="ORF">MA16_Dca001788</name>
</gene>
<dbReference type="Gene3D" id="3.30.420.10">
    <property type="entry name" value="Ribonuclease H-like superfamily/Ribonuclease H"/>
    <property type="match status" value="1"/>
</dbReference>